<reference evidence="11" key="1">
    <citation type="submission" date="2021-02" db="EMBL/GenBank/DDBJ databases">
        <authorList>
            <person name="Nowell W R."/>
        </authorList>
    </citation>
    <scope>NUCLEOTIDE SEQUENCE</scope>
</reference>
<dbReference type="OrthoDB" id="494673at2759"/>
<dbReference type="PANTHER" id="PTHR10125:SF31">
    <property type="entry name" value="P2X RECEPTOR E"/>
    <property type="match status" value="1"/>
</dbReference>
<evidence type="ECO:0000256" key="2">
    <source>
        <dbReference type="ARBA" id="ARBA00009848"/>
    </source>
</evidence>
<keyword evidence="9" id="KW-0407">Ion channel</keyword>
<keyword evidence="7 10" id="KW-0472">Membrane</keyword>
<evidence type="ECO:0000256" key="6">
    <source>
        <dbReference type="ARBA" id="ARBA00023065"/>
    </source>
</evidence>
<dbReference type="EMBL" id="CAJOBC010003873">
    <property type="protein sequence ID" value="CAF3804339.1"/>
    <property type="molecule type" value="Genomic_DNA"/>
</dbReference>
<organism evidence="11 13">
    <name type="scientific">Didymodactylos carnosus</name>
    <dbReference type="NCBI Taxonomy" id="1234261"/>
    <lineage>
        <taxon>Eukaryota</taxon>
        <taxon>Metazoa</taxon>
        <taxon>Spiralia</taxon>
        <taxon>Gnathifera</taxon>
        <taxon>Rotifera</taxon>
        <taxon>Eurotatoria</taxon>
        <taxon>Bdelloidea</taxon>
        <taxon>Philodinida</taxon>
        <taxon>Philodinidae</taxon>
        <taxon>Didymodactylos</taxon>
    </lineage>
</organism>
<evidence type="ECO:0000313" key="12">
    <source>
        <dbReference type="EMBL" id="CAF3804339.1"/>
    </source>
</evidence>
<evidence type="ECO:0000256" key="10">
    <source>
        <dbReference type="SAM" id="Phobius"/>
    </source>
</evidence>
<evidence type="ECO:0000256" key="5">
    <source>
        <dbReference type="ARBA" id="ARBA00022989"/>
    </source>
</evidence>
<dbReference type="EMBL" id="CAJNOQ010003873">
    <property type="protein sequence ID" value="CAF1033618.1"/>
    <property type="molecule type" value="Genomic_DNA"/>
</dbReference>
<accession>A0A814J7L5</accession>
<dbReference type="Proteomes" id="UP000681722">
    <property type="component" value="Unassembled WGS sequence"/>
</dbReference>
<protein>
    <submittedName>
        <fullName evidence="11">Uncharacterized protein</fullName>
    </submittedName>
</protein>
<dbReference type="Gene3D" id="1.10.287.940">
    <property type="entry name" value="atp-gated p2x4 ion channel"/>
    <property type="match status" value="1"/>
</dbReference>
<evidence type="ECO:0000256" key="3">
    <source>
        <dbReference type="ARBA" id="ARBA00022448"/>
    </source>
</evidence>
<keyword evidence="3" id="KW-0813">Transport</keyword>
<evidence type="ECO:0000256" key="9">
    <source>
        <dbReference type="ARBA" id="ARBA00023303"/>
    </source>
</evidence>
<feature type="transmembrane region" description="Helical" evidence="10">
    <location>
        <begin position="58"/>
        <end position="84"/>
    </location>
</feature>
<keyword evidence="13" id="KW-1185">Reference proteome</keyword>
<evidence type="ECO:0000313" key="11">
    <source>
        <dbReference type="EMBL" id="CAF1033618.1"/>
    </source>
</evidence>
<dbReference type="GO" id="GO:0012505">
    <property type="term" value="C:endomembrane system"/>
    <property type="evidence" value="ECO:0007669"/>
    <property type="project" value="UniProtKB-SubCell"/>
</dbReference>
<dbReference type="Proteomes" id="UP000663829">
    <property type="component" value="Unassembled WGS sequence"/>
</dbReference>
<evidence type="ECO:0000256" key="8">
    <source>
        <dbReference type="ARBA" id="ARBA00023286"/>
    </source>
</evidence>
<evidence type="ECO:0000256" key="4">
    <source>
        <dbReference type="ARBA" id="ARBA00022692"/>
    </source>
</evidence>
<dbReference type="GO" id="GO:0016020">
    <property type="term" value="C:membrane"/>
    <property type="evidence" value="ECO:0007669"/>
    <property type="project" value="TreeGrafter"/>
</dbReference>
<dbReference type="AlphaFoldDB" id="A0A814J7L5"/>
<keyword evidence="8" id="KW-1071">Ligand-gated ion channel</keyword>
<dbReference type="GO" id="GO:0004931">
    <property type="term" value="F:extracellularly ATP-gated monoatomic cation channel activity"/>
    <property type="evidence" value="ECO:0007669"/>
    <property type="project" value="TreeGrafter"/>
</dbReference>
<dbReference type="InterPro" id="IPR059116">
    <property type="entry name" value="P2X_receptor"/>
</dbReference>
<comment type="caution">
    <text evidence="11">The sequence shown here is derived from an EMBL/GenBank/DDBJ whole genome shotgun (WGS) entry which is preliminary data.</text>
</comment>
<evidence type="ECO:0000313" key="13">
    <source>
        <dbReference type="Proteomes" id="UP000663829"/>
    </source>
</evidence>
<keyword evidence="5 10" id="KW-1133">Transmembrane helix</keyword>
<comment type="similarity">
    <text evidence="2">Belongs to the P2X receptor family.</text>
</comment>
<comment type="subcellular location">
    <subcellularLocation>
        <location evidence="1">Endomembrane system</location>
    </subcellularLocation>
</comment>
<name>A0A814J7L5_9BILA</name>
<evidence type="ECO:0000256" key="1">
    <source>
        <dbReference type="ARBA" id="ARBA00004308"/>
    </source>
</evidence>
<keyword evidence="6" id="KW-0406">Ion transport</keyword>
<dbReference type="PANTHER" id="PTHR10125">
    <property type="entry name" value="P2X PURINOCEPTOR"/>
    <property type="match status" value="1"/>
</dbReference>
<gene>
    <name evidence="11" type="ORF">GPM918_LOCUS15407</name>
    <name evidence="12" type="ORF">SRO942_LOCUS15407</name>
</gene>
<dbReference type="Pfam" id="PF00864">
    <property type="entry name" value="P2X_receptor"/>
    <property type="match status" value="1"/>
</dbReference>
<keyword evidence="4 10" id="KW-0812">Transmembrane</keyword>
<proteinExistence type="inferred from homology"/>
<sequence length="245" mass="27627">MGPNPFRRFVTLMRPIDQQNMRYASHWKSDNRSYRILTKSFGLRFIISVSGKGGKFDIITLTLNIGSIIGIFGLATVICDIAMLHLCRNAHLYKQHIFQRVDKDTIRSALMQAIAAVTPKQKDANGNNILTEYQENFPAATSITSDDDRSDNAEVVFDRRASSGETSHNVSITNSPSNVRPLVILSRNAKTPINDRSTKRLSQPNGRVKFQIPTIAESPQKIHNLYSNRKSDDINNYNRFSNSNI</sequence>
<dbReference type="GO" id="GO:0070588">
    <property type="term" value="P:calcium ion transmembrane transport"/>
    <property type="evidence" value="ECO:0007669"/>
    <property type="project" value="TreeGrafter"/>
</dbReference>
<dbReference type="GO" id="GO:0098794">
    <property type="term" value="C:postsynapse"/>
    <property type="evidence" value="ECO:0007669"/>
    <property type="project" value="GOC"/>
</dbReference>
<evidence type="ECO:0000256" key="7">
    <source>
        <dbReference type="ARBA" id="ARBA00023136"/>
    </source>
</evidence>